<reference evidence="1" key="1">
    <citation type="submission" date="2018-02" db="EMBL/GenBank/DDBJ databases">
        <title>Rhizophora mucronata_Transcriptome.</title>
        <authorList>
            <person name="Meera S.P."/>
            <person name="Sreeshan A."/>
            <person name="Augustine A."/>
        </authorList>
    </citation>
    <scope>NUCLEOTIDE SEQUENCE</scope>
    <source>
        <tissue evidence="1">Leaf</tissue>
    </source>
</reference>
<protein>
    <submittedName>
        <fullName evidence="1">Uncharacterized protein</fullName>
    </submittedName>
</protein>
<proteinExistence type="predicted"/>
<organism evidence="1">
    <name type="scientific">Rhizophora mucronata</name>
    <name type="common">Asiatic mangrove</name>
    <dbReference type="NCBI Taxonomy" id="61149"/>
    <lineage>
        <taxon>Eukaryota</taxon>
        <taxon>Viridiplantae</taxon>
        <taxon>Streptophyta</taxon>
        <taxon>Embryophyta</taxon>
        <taxon>Tracheophyta</taxon>
        <taxon>Spermatophyta</taxon>
        <taxon>Magnoliopsida</taxon>
        <taxon>eudicotyledons</taxon>
        <taxon>Gunneridae</taxon>
        <taxon>Pentapetalae</taxon>
        <taxon>rosids</taxon>
        <taxon>fabids</taxon>
        <taxon>Malpighiales</taxon>
        <taxon>Rhizophoraceae</taxon>
        <taxon>Rhizophora</taxon>
    </lineage>
</organism>
<accession>A0A2P2QAB7</accession>
<sequence length="48" mass="5793">MFKVWLSLHFLRFNSMINSTFDLELYLSNLEPFLEDLDRGKCPGRIRE</sequence>
<name>A0A2P2QAB7_RHIMU</name>
<dbReference type="AlphaFoldDB" id="A0A2P2QAB7"/>
<evidence type="ECO:0000313" key="1">
    <source>
        <dbReference type="EMBL" id="MBX63940.1"/>
    </source>
</evidence>
<dbReference type="EMBL" id="GGEC01083456">
    <property type="protein sequence ID" value="MBX63940.1"/>
    <property type="molecule type" value="Transcribed_RNA"/>
</dbReference>